<feature type="transmembrane region" description="Helical" evidence="2">
    <location>
        <begin position="186"/>
        <end position="203"/>
    </location>
</feature>
<feature type="region of interest" description="Disordered" evidence="1">
    <location>
        <begin position="1"/>
        <end position="35"/>
    </location>
</feature>
<dbReference type="SUPFAM" id="SSF55874">
    <property type="entry name" value="ATPase domain of HSP90 chaperone/DNA topoisomerase II/histidine kinase"/>
    <property type="match status" value="1"/>
</dbReference>
<protein>
    <recommendedName>
        <fullName evidence="5">ATP-binding protein</fullName>
    </recommendedName>
</protein>
<comment type="caution">
    <text evidence="3">The sequence shown here is derived from an EMBL/GenBank/DDBJ whole genome shotgun (WGS) entry which is preliminary data.</text>
</comment>
<dbReference type="Proteomes" id="UP000297851">
    <property type="component" value="Unassembled WGS sequence"/>
</dbReference>
<gene>
    <name evidence="3" type="ORF">E3T25_03120</name>
</gene>
<evidence type="ECO:0000256" key="2">
    <source>
        <dbReference type="SAM" id="Phobius"/>
    </source>
</evidence>
<feature type="transmembrane region" description="Helical" evidence="2">
    <location>
        <begin position="131"/>
        <end position="147"/>
    </location>
</feature>
<evidence type="ECO:0000313" key="3">
    <source>
        <dbReference type="EMBL" id="TFD06082.1"/>
    </source>
</evidence>
<feature type="transmembrane region" description="Helical" evidence="2">
    <location>
        <begin position="154"/>
        <end position="171"/>
    </location>
</feature>
<feature type="transmembrane region" description="Helical" evidence="2">
    <location>
        <begin position="41"/>
        <end position="62"/>
    </location>
</feature>
<feature type="transmembrane region" description="Helical" evidence="2">
    <location>
        <begin position="561"/>
        <end position="578"/>
    </location>
</feature>
<feature type="transmembrane region" description="Helical" evidence="2">
    <location>
        <begin position="98"/>
        <end position="119"/>
    </location>
</feature>
<feature type="transmembrane region" description="Helical" evidence="2">
    <location>
        <begin position="510"/>
        <end position="531"/>
    </location>
</feature>
<keyword evidence="4" id="KW-1185">Reference proteome</keyword>
<evidence type="ECO:0000313" key="4">
    <source>
        <dbReference type="Proteomes" id="UP000297851"/>
    </source>
</evidence>
<dbReference type="Gene3D" id="3.30.565.10">
    <property type="entry name" value="Histidine kinase-like ATPase, C-terminal domain"/>
    <property type="match status" value="1"/>
</dbReference>
<dbReference type="InterPro" id="IPR036890">
    <property type="entry name" value="HATPase_C_sf"/>
</dbReference>
<keyword evidence="2" id="KW-0812">Transmembrane</keyword>
<proteinExistence type="predicted"/>
<feature type="transmembrane region" description="Helical" evidence="2">
    <location>
        <begin position="454"/>
        <end position="473"/>
    </location>
</feature>
<evidence type="ECO:0000256" key="1">
    <source>
        <dbReference type="SAM" id="MobiDB-lite"/>
    </source>
</evidence>
<sequence>MTGRAATPRQTPQQDRLHRRPRRPPRPPPRPQSSTERLARLLYGALGPTALVFGLLCLDTVLEQAWEPRRSWSVAAWLLIFGLPLLIAVLSRGVPLRVLRVIALAEGTFFVLLLVFWLTVRAEPLPAGADIPWAISLTGVPVMAVAVSTRDRTAWAYLVLVCTMSGLLRAATSTDPSPVLVGVEDGLYSFLLLGMLVGLTTMARRSAGKLDQAATIARVQLVDRADRLARKRERLTIDALVHDSVISTLLMAGRGGTPVPVLSRHAADTLVRLDALRAPLPNPSMPGTQVTRRLEQLVAELAPDAQITSNLPGTLAVPALAVTALLGAVGEALRNSVAADVQEPVRSPVARTLTVASYQGGIRVAVHDNGVGFDPARVPAERLGIAQSIIGRMERLSGGAATVRSRPGVGTEVVVSWTPTPAAPAQPVPALSSAPPTPPRPATQLKGVTRLPKALSTSILVGFIAVHAVLAFADGEPLWTLPYEILGFVAVSAAAAWLTLVVPDPVSPRNAVMVLALCGLSAVATAFPVPPVGSTPFAHWYLGAITMMLVVLAVRGRPGFAWYGYGMIMVISIVWALLNGLSLLDGVNLVIRHAGTLLAGTLFAVGLKRSTQTLAGLNRERARSGAAAATAAAALDERETQLTRVNTLARPTLQRLANLLKSGALQNNPLQIDALQIEPTLRAESLLVEATLRDAIRGRSLFVEPVITAARAARIRGVDVTLLDDSADRPPRQLAAAAAIVADQLDSLTHGRLTARLLPADRPTIASIVVDADEPRMLTVTPDGLLQPSL</sequence>
<organism evidence="3 4">
    <name type="scientific">Cryobacterium sandaracinum</name>
    <dbReference type="NCBI Taxonomy" id="1259247"/>
    <lineage>
        <taxon>Bacteria</taxon>
        <taxon>Bacillati</taxon>
        <taxon>Actinomycetota</taxon>
        <taxon>Actinomycetes</taxon>
        <taxon>Micrococcales</taxon>
        <taxon>Microbacteriaceae</taxon>
        <taxon>Cryobacterium</taxon>
    </lineage>
</organism>
<feature type="transmembrane region" description="Helical" evidence="2">
    <location>
        <begin position="485"/>
        <end position="503"/>
    </location>
</feature>
<evidence type="ECO:0008006" key="5">
    <source>
        <dbReference type="Google" id="ProtNLM"/>
    </source>
</evidence>
<feature type="transmembrane region" description="Helical" evidence="2">
    <location>
        <begin position="537"/>
        <end position="554"/>
    </location>
</feature>
<reference evidence="3 4" key="1">
    <citation type="submission" date="2019-03" db="EMBL/GenBank/DDBJ databases">
        <title>Genomics of glacier-inhabiting Cryobacterium strains.</title>
        <authorList>
            <person name="Liu Q."/>
            <person name="Xin Y.-H."/>
        </authorList>
    </citation>
    <scope>NUCLEOTIDE SEQUENCE [LARGE SCALE GENOMIC DNA]</scope>
    <source>
        <strain evidence="3 4">TMT2-16</strain>
    </source>
</reference>
<name>A0ABY2JHM7_9MICO</name>
<dbReference type="RefSeq" id="WP_134372100.1">
    <property type="nucleotide sequence ID" value="NZ_SOGO01000010.1"/>
</dbReference>
<keyword evidence="2" id="KW-1133">Transmembrane helix</keyword>
<keyword evidence="2" id="KW-0472">Membrane</keyword>
<accession>A0ABY2JHM7</accession>
<feature type="transmembrane region" description="Helical" evidence="2">
    <location>
        <begin position="74"/>
        <end position="91"/>
    </location>
</feature>
<dbReference type="EMBL" id="SOGO01000010">
    <property type="protein sequence ID" value="TFD06082.1"/>
    <property type="molecule type" value="Genomic_DNA"/>
</dbReference>